<dbReference type="Proteomes" id="UP000004184">
    <property type="component" value="Unassembled WGS sequence"/>
</dbReference>
<organism evidence="2 3">
    <name type="scientific">Streptomyces viridochromogenes (strain DSM 40736 / JCM 4977 / BCRC 1201 / Tue 494)</name>
    <dbReference type="NCBI Taxonomy" id="591159"/>
    <lineage>
        <taxon>Bacteria</taxon>
        <taxon>Bacillati</taxon>
        <taxon>Actinomycetota</taxon>
        <taxon>Actinomycetes</taxon>
        <taxon>Kitasatosporales</taxon>
        <taxon>Streptomycetaceae</taxon>
        <taxon>Streptomyces</taxon>
    </lineage>
</organism>
<feature type="region of interest" description="Disordered" evidence="1">
    <location>
        <begin position="51"/>
        <end position="78"/>
    </location>
</feature>
<evidence type="ECO:0000313" key="3">
    <source>
        <dbReference type="Proteomes" id="UP000004184"/>
    </source>
</evidence>
<dbReference type="EMBL" id="GG657757">
    <property type="protein sequence ID" value="EFL34933.1"/>
    <property type="molecule type" value="Genomic_DNA"/>
</dbReference>
<dbReference type="STRING" id="591159.SSQG_05451"/>
<keyword evidence="3" id="KW-1185">Reference proteome</keyword>
<gene>
    <name evidence="2" type="ORF">SSQG_05451</name>
</gene>
<sequence>MDSAARPLTGFLSIRRVPVREVADRPVQNVYQVGPERAIRDFPAYAGRVNHSGRTAHSGVPTRMAQQRLPRDAGRETV</sequence>
<evidence type="ECO:0000256" key="1">
    <source>
        <dbReference type="SAM" id="MobiDB-lite"/>
    </source>
</evidence>
<proteinExistence type="predicted"/>
<evidence type="ECO:0000313" key="2">
    <source>
        <dbReference type="EMBL" id="EFL34933.1"/>
    </source>
</evidence>
<protein>
    <submittedName>
        <fullName evidence="2">Predicted protein</fullName>
    </submittedName>
</protein>
<reference evidence="3" key="1">
    <citation type="submission" date="2009-02" db="EMBL/GenBank/DDBJ databases">
        <title>Annotation of Streptomyces viridochromogenes strain DSM 40736.</title>
        <authorList>
            <consortium name="The Broad Institute Genome Sequencing Platform"/>
            <consortium name="Broad Institute Microbial Sequencing Center"/>
            <person name="Fischbach M."/>
            <person name="Godfrey P."/>
            <person name="Ward D."/>
            <person name="Young S."/>
            <person name="Zeng Q."/>
            <person name="Koehrsen M."/>
            <person name="Alvarado L."/>
            <person name="Berlin A.M."/>
            <person name="Bochicchio J."/>
            <person name="Borenstein D."/>
            <person name="Chapman S.B."/>
            <person name="Chen Z."/>
            <person name="Engels R."/>
            <person name="Freedman E."/>
            <person name="Gellesch M."/>
            <person name="Goldberg J."/>
            <person name="Griggs A."/>
            <person name="Gujja S."/>
            <person name="Heilman E.R."/>
            <person name="Heiman D.I."/>
            <person name="Hepburn T.A."/>
            <person name="Howarth C."/>
            <person name="Jen D."/>
            <person name="Larson L."/>
            <person name="Lewis B."/>
            <person name="Mehta T."/>
            <person name="Park D."/>
            <person name="Pearson M."/>
            <person name="Richards J."/>
            <person name="Roberts A."/>
            <person name="Saif S."/>
            <person name="Shea T.D."/>
            <person name="Shenoy N."/>
            <person name="Sisk P."/>
            <person name="Stolte C."/>
            <person name="Sykes S.N."/>
            <person name="Thomson T."/>
            <person name="Walk T."/>
            <person name="White J."/>
            <person name="Yandava C."/>
            <person name="Straight P."/>
            <person name="Clardy J."/>
            <person name="Hung D."/>
            <person name="Kolter R."/>
            <person name="Mekalanos J."/>
            <person name="Walker S."/>
            <person name="Walsh C.T."/>
            <person name="Wieland-Brown L.C."/>
            <person name="Haas B."/>
            <person name="Nusbaum C."/>
            <person name="Birren B."/>
        </authorList>
    </citation>
    <scope>NUCLEOTIDE SEQUENCE [LARGE SCALE GENOMIC DNA]</scope>
    <source>
        <strain evidence="3">DSM 40736 / JCM 4977 / BCRC 1201 / Tue 494</strain>
    </source>
</reference>
<feature type="compositionally biased region" description="Basic and acidic residues" evidence="1">
    <location>
        <begin position="69"/>
        <end position="78"/>
    </location>
</feature>
<accession>D9XHB4</accession>
<dbReference type="HOGENOM" id="CLU_2620692_0_0_11"/>
<name>D9XHB4_STRVT</name>
<dbReference type="AlphaFoldDB" id="D9XHB4"/>